<accession>A0A512P8L7</accession>
<dbReference type="AlphaFoldDB" id="A0A512P8L7"/>
<gene>
    <name evidence="1" type="ORF">CSO01_02450</name>
</gene>
<organism evidence="1 2">
    <name type="scientific">Cellulomonas soli</name>
    <dbReference type="NCBI Taxonomy" id="931535"/>
    <lineage>
        <taxon>Bacteria</taxon>
        <taxon>Bacillati</taxon>
        <taxon>Actinomycetota</taxon>
        <taxon>Actinomycetes</taxon>
        <taxon>Micrococcales</taxon>
        <taxon>Cellulomonadaceae</taxon>
        <taxon>Cellulomonas</taxon>
    </lineage>
</organism>
<keyword evidence="2" id="KW-1185">Reference proteome</keyword>
<sequence length="161" mass="17435">MNAGQGALDPAHSAADAVVVFSISRAPLRVSERIAWRLSLIVLVLSKCRGQAASAQTLHNLSWALQNSATRALARQWWESPESADLATMRTDPRLATTITIAAAEDLLAIAPSGRVELTDRGREFGAMIDSDESLMSQEKALLRDLAPLNDRQVMLRLGGM</sequence>
<evidence type="ECO:0000313" key="1">
    <source>
        <dbReference type="EMBL" id="GEP67530.1"/>
    </source>
</evidence>
<dbReference type="Proteomes" id="UP000321798">
    <property type="component" value="Unassembled WGS sequence"/>
</dbReference>
<reference evidence="1 2" key="1">
    <citation type="submission" date="2019-07" db="EMBL/GenBank/DDBJ databases">
        <title>Whole genome shotgun sequence of Cellulomonas soli NBRC 109434.</title>
        <authorList>
            <person name="Hosoyama A."/>
            <person name="Uohara A."/>
            <person name="Ohji S."/>
            <person name="Ichikawa N."/>
        </authorList>
    </citation>
    <scope>NUCLEOTIDE SEQUENCE [LARGE SCALE GENOMIC DNA]</scope>
    <source>
        <strain evidence="1 2">NBRC 109434</strain>
    </source>
</reference>
<evidence type="ECO:0000313" key="2">
    <source>
        <dbReference type="Proteomes" id="UP000321798"/>
    </source>
</evidence>
<proteinExistence type="predicted"/>
<dbReference type="EMBL" id="BKAL01000001">
    <property type="protein sequence ID" value="GEP67530.1"/>
    <property type="molecule type" value="Genomic_DNA"/>
</dbReference>
<name>A0A512P8L7_9CELL</name>
<protein>
    <submittedName>
        <fullName evidence="1">Uncharacterized protein</fullName>
    </submittedName>
</protein>
<comment type="caution">
    <text evidence="1">The sequence shown here is derived from an EMBL/GenBank/DDBJ whole genome shotgun (WGS) entry which is preliminary data.</text>
</comment>